<dbReference type="GO" id="GO:0003723">
    <property type="term" value="F:RNA binding"/>
    <property type="evidence" value="ECO:0007669"/>
    <property type="project" value="InterPro"/>
</dbReference>
<dbReference type="InterPro" id="IPR020103">
    <property type="entry name" value="PsdUridine_synth_cat_dom_sf"/>
</dbReference>
<dbReference type="GO" id="GO:0005829">
    <property type="term" value="C:cytosol"/>
    <property type="evidence" value="ECO:0007669"/>
    <property type="project" value="UniProtKB-ARBA"/>
</dbReference>
<dbReference type="PROSITE" id="PS01149">
    <property type="entry name" value="PSI_RSU"/>
    <property type="match status" value="1"/>
</dbReference>
<dbReference type="InterPro" id="IPR042092">
    <property type="entry name" value="PsdUridine_s_RsuA/RluB/E/F_cat"/>
</dbReference>
<dbReference type="SUPFAM" id="SSF55120">
    <property type="entry name" value="Pseudouridine synthase"/>
    <property type="match status" value="1"/>
</dbReference>
<proteinExistence type="inferred from homology"/>
<evidence type="ECO:0000313" key="5">
    <source>
        <dbReference type="EMBL" id="MDF1611337.1"/>
    </source>
</evidence>
<evidence type="ECO:0000256" key="2">
    <source>
        <dbReference type="ARBA" id="ARBA00023235"/>
    </source>
</evidence>
<name>A0AAE3NZ06_9BACT</name>
<keyword evidence="6" id="KW-1185">Reference proteome</keyword>
<gene>
    <name evidence="5" type="ORF">P0M35_04180</name>
</gene>
<evidence type="ECO:0000259" key="4">
    <source>
        <dbReference type="Pfam" id="PF00849"/>
    </source>
</evidence>
<keyword evidence="2 3" id="KW-0413">Isomerase</keyword>
<evidence type="ECO:0000256" key="3">
    <source>
        <dbReference type="RuleBase" id="RU003887"/>
    </source>
</evidence>
<evidence type="ECO:0000256" key="1">
    <source>
        <dbReference type="ARBA" id="ARBA00008348"/>
    </source>
</evidence>
<protein>
    <recommendedName>
        <fullName evidence="3">Pseudouridine synthase</fullName>
        <ecNumber evidence="3">5.4.99.-</ecNumber>
    </recommendedName>
</protein>
<dbReference type="InterPro" id="IPR050343">
    <property type="entry name" value="RsuA_PseudoU_synthase"/>
</dbReference>
<dbReference type="InterPro" id="IPR000748">
    <property type="entry name" value="PsdUridine_synth_RsuA/RluB/E/F"/>
</dbReference>
<dbReference type="Gene3D" id="3.30.70.1560">
    <property type="entry name" value="Alpha-L RNA-binding motif"/>
    <property type="match status" value="1"/>
</dbReference>
<organism evidence="5 6">
    <name type="scientific">Stygiobacter electus</name>
    <dbReference type="NCBI Taxonomy" id="3032292"/>
    <lineage>
        <taxon>Bacteria</taxon>
        <taxon>Pseudomonadati</taxon>
        <taxon>Ignavibacteriota</taxon>
        <taxon>Ignavibacteria</taxon>
        <taxon>Ignavibacteriales</taxon>
        <taxon>Melioribacteraceae</taxon>
        <taxon>Stygiobacter</taxon>
    </lineage>
</organism>
<dbReference type="GO" id="GO:0000455">
    <property type="term" value="P:enzyme-directed rRNA pseudouridine synthesis"/>
    <property type="evidence" value="ECO:0007669"/>
    <property type="project" value="UniProtKB-ARBA"/>
</dbReference>
<dbReference type="InterPro" id="IPR018496">
    <property type="entry name" value="PsdUridine_synth_RsuA/RluB_CS"/>
</dbReference>
<dbReference type="InterPro" id="IPR020094">
    <property type="entry name" value="TruA/RsuA/RluB/E/F_N"/>
</dbReference>
<dbReference type="Proteomes" id="UP001221302">
    <property type="component" value="Unassembled WGS sequence"/>
</dbReference>
<dbReference type="InterPro" id="IPR006145">
    <property type="entry name" value="PsdUridine_synth_RsuA/RluA"/>
</dbReference>
<sequence length="194" mass="22609">MKNQPKYFLLNKPYGVLTQFTDKENRPTLSSLYKFPKDVYPVGRLDLDSEGLLLLTNDKSLTNFLLNPKFKHEREYYVQVEGIPTEEAIKKLCDGVIIENRKTLPAKVKLIEDPNFEKRNPPIRERKNIPTSWLSITIYEGRNRQVRRMTAAVGYPTLRLVRVRIENLFLGNLKSGEVRKLTTDEIKQLKESTN</sequence>
<dbReference type="GO" id="GO:0120159">
    <property type="term" value="F:rRNA pseudouridine synthase activity"/>
    <property type="evidence" value="ECO:0007669"/>
    <property type="project" value="UniProtKB-ARBA"/>
</dbReference>
<dbReference type="EC" id="5.4.99.-" evidence="3"/>
<feature type="domain" description="Pseudouridine synthase RsuA/RluA-like" evidence="4">
    <location>
        <begin position="6"/>
        <end position="152"/>
    </location>
</feature>
<dbReference type="FunFam" id="3.30.70.1560:FF:000001">
    <property type="entry name" value="Pseudouridine synthase"/>
    <property type="match status" value="1"/>
</dbReference>
<dbReference type="Pfam" id="PF00849">
    <property type="entry name" value="PseudoU_synth_2"/>
    <property type="match status" value="1"/>
</dbReference>
<dbReference type="RefSeq" id="WP_321535103.1">
    <property type="nucleotide sequence ID" value="NZ_JARGDL010000003.1"/>
</dbReference>
<evidence type="ECO:0000313" key="6">
    <source>
        <dbReference type="Proteomes" id="UP001221302"/>
    </source>
</evidence>
<dbReference type="NCBIfam" id="TIGR00093">
    <property type="entry name" value="pseudouridine synthase"/>
    <property type="match status" value="1"/>
</dbReference>
<dbReference type="Gene3D" id="3.30.70.580">
    <property type="entry name" value="Pseudouridine synthase I, catalytic domain, N-terminal subdomain"/>
    <property type="match status" value="1"/>
</dbReference>
<reference evidence="5" key="1">
    <citation type="submission" date="2023-03" db="EMBL/GenBank/DDBJ databases">
        <title>Stygiobacter electus gen. nov., sp. nov., facultatively anaerobic thermotolerant bacterium of the class Ignavibacteria from a well of Yessentuki mineral water deposit.</title>
        <authorList>
            <person name="Podosokorskaya O.A."/>
            <person name="Elcheninov A.G."/>
            <person name="Petrova N.F."/>
            <person name="Zavarzina D.G."/>
            <person name="Kublanov I.V."/>
            <person name="Merkel A.Y."/>
        </authorList>
    </citation>
    <scope>NUCLEOTIDE SEQUENCE</scope>
    <source>
        <strain evidence="5">09-Me</strain>
    </source>
</reference>
<dbReference type="AlphaFoldDB" id="A0AAE3NZ06"/>
<dbReference type="PANTHER" id="PTHR47683">
    <property type="entry name" value="PSEUDOURIDINE SYNTHASE FAMILY PROTEIN-RELATED"/>
    <property type="match status" value="1"/>
</dbReference>
<dbReference type="EMBL" id="JARGDL010000003">
    <property type="protein sequence ID" value="MDF1611337.1"/>
    <property type="molecule type" value="Genomic_DNA"/>
</dbReference>
<comment type="caution">
    <text evidence="5">The sequence shown here is derived from an EMBL/GenBank/DDBJ whole genome shotgun (WGS) entry which is preliminary data.</text>
</comment>
<dbReference type="PANTHER" id="PTHR47683:SF2">
    <property type="entry name" value="RNA-BINDING S4 DOMAIN-CONTAINING PROTEIN"/>
    <property type="match status" value="1"/>
</dbReference>
<comment type="similarity">
    <text evidence="1 3">Belongs to the pseudouridine synthase RsuA family.</text>
</comment>
<accession>A0AAE3NZ06</accession>